<feature type="compositionally biased region" description="Pro residues" evidence="1">
    <location>
        <begin position="44"/>
        <end position="58"/>
    </location>
</feature>
<evidence type="ECO:0000256" key="1">
    <source>
        <dbReference type="SAM" id="MobiDB-lite"/>
    </source>
</evidence>
<evidence type="ECO:0000256" key="2">
    <source>
        <dbReference type="SAM" id="Phobius"/>
    </source>
</evidence>
<dbReference type="OrthoDB" id="440385at2759"/>
<evidence type="ECO:0000313" key="3">
    <source>
        <dbReference type="EMBL" id="GFQ08118.1"/>
    </source>
</evidence>
<feature type="unsure residue" description="D or N" evidence="3">
    <location>
        <position position="109"/>
    </location>
</feature>
<keyword evidence="2" id="KW-0472">Membrane</keyword>
<dbReference type="Proteomes" id="UP000653305">
    <property type="component" value="Unassembled WGS sequence"/>
</dbReference>
<dbReference type="AlphaFoldDB" id="A0A830D6F5"/>
<feature type="region of interest" description="Disordered" evidence="1">
    <location>
        <begin position="1"/>
        <end position="96"/>
    </location>
</feature>
<reference evidence="3" key="1">
    <citation type="submission" date="2020-07" db="EMBL/GenBank/DDBJ databases">
        <title>Ethylene signaling mediates host invasion by parasitic plants.</title>
        <authorList>
            <person name="Yoshida S."/>
        </authorList>
    </citation>
    <scope>NUCLEOTIDE SEQUENCE</scope>
    <source>
        <strain evidence="3">Okayama</strain>
    </source>
</reference>
<gene>
    <name evidence="3" type="ORF">PHJA_002955800</name>
</gene>
<feature type="transmembrane region" description="Helical" evidence="2">
    <location>
        <begin position="127"/>
        <end position="147"/>
    </location>
</feature>
<feature type="compositionally biased region" description="Polar residues" evidence="1">
    <location>
        <begin position="68"/>
        <end position="77"/>
    </location>
</feature>
<keyword evidence="2" id="KW-1133">Transmembrane helix</keyword>
<comment type="caution">
    <text evidence="3">The sequence shown here is derived from an EMBL/GenBank/DDBJ whole genome shotgun (WGS) entry which is preliminary data.</text>
</comment>
<sequence length="217" mass="23149">MPPPPPPAVLSNAASPPPPSNPTSFDAQTPVSLFSPSTSILPLHQPPSPPPPSSPPPLAAVEAPPASRTSLRSSRNSALIPRKSTKKPSRSSTLSESIITSMRTPISLDLFSSSWRSDYFRSSAGKLQFGIILGWVTMASMFLYVVFNMLAGQNWEPGYVQVSQFDSLFTVKLNEPDESNGSGSVLCRPSTMGTAAVAVSPTTDCFFLDSLECDHLP</sequence>
<accession>A0A830D6F5</accession>
<protein>
    <submittedName>
        <fullName evidence="3">Protein yipf5</fullName>
    </submittedName>
</protein>
<evidence type="ECO:0000313" key="4">
    <source>
        <dbReference type="Proteomes" id="UP000653305"/>
    </source>
</evidence>
<keyword evidence="4" id="KW-1185">Reference proteome</keyword>
<feature type="compositionally biased region" description="Polar residues" evidence="1">
    <location>
        <begin position="23"/>
        <end position="40"/>
    </location>
</feature>
<proteinExistence type="predicted"/>
<organism evidence="3 4">
    <name type="scientific">Phtheirospermum japonicum</name>
    <dbReference type="NCBI Taxonomy" id="374723"/>
    <lineage>
        <taxon>Eukaryota</taxon>
        <taxon>Viridiplantae</taxon>
        <taxon>Streptophyta</taxon>
        <taxon>Embryophyta</taxon>
        <taxon>Tracheophyta</taxon>
        <taxon>Spermatophyta</taxon>
        <taxon>Magnoliopsida</taxon>
        <taxon>eudicotyledons</taxon>
        <taxon>Gunneridae</taxon>
        <taxon>Pentapetalae</taxon>
        <taxon>asterids</taxon>
        <taxon>lamiids</taxon>
        <taxon>Lamiales</taxon>
        <taxon>Orobanchaceae</taxon>
        <taxon>Orobanchaceae incertae sedis</taxon>
        <taxon>Phtheirospermum</taxon>
    </lineage>
</organism>
<dbReference type="EMBL" id="BMAC01003127">
    <property type="protein sequence ID" value="GFQ08118.1"/>
    <property type="molecule type" value="Genomic_DNA"/>
</dbReference>
<keyword evidence="2" id="KW-0812">Transmembrane</keyword>
<name>A0A830D6F5_9LAMI</name>